<dbReference type="Pfam" id="PF08713">
    <property type="entry name" value="DNA_alkylation"/>
    <property type="match status" value="1"/>
</dbReference>
<organism evidence="1">
    <name type="scientific">hydrothermal vent metagenome</name>
    <dbReference type="NCBI Taxonomy" id="652676"/>
    <lineage>
        <taxon>unclassified sequences</taxon>
        <taxon>metagenomes</taxon>
        <taxon>ecological metagenomes</taxon>
    </lineage>
</organism>
<reference evidence="1" key="1">
    <citation type="submission" date="2018-06" db="EMBL/GenBank/DDBJ databases">
        <authorList>
            <person name="Zhirakovskaya E."/>
        </authorList>
    </citation>
    <scope>NUCLEOTIDE SEQUENCE</scope>
</reference>
<dbReference type="EMBL" id="UOFO01000145">
    <property type="protein sequence ID" value="VAW88450.1"/>
    <property type="molecule type" value="Genomic_DNA"/>
</dbReference>
<gene>
    <name evidence="1" type="ORF">MNBD_GAMMA16-1893</name>
</gene>
<dbReference type="PANTHER" id="PTHR34070:SF1">
    <property type="entry name" value="DNA ALKYLATION REPAIR PROTEIN"/>
    <property type="match status" value="1"/>
</dbReference>
<proteinExistence type="predicted"/>
<name>A0A3B0ZH94_9ZZZZ</name>
<dbReference type="Gene3D" id="1.25.10.90">
    <property type="match status" value="1"/>
</dbReference>
<dbReference type="CDD" id="cd06561">
    <property type="entry name" value="AlkD_like"/>
    <property type="match status" value="1"/>
</dbReference>
<dbReference type="SUPFAM" id="SSF48371">
    <property type="entry name" value="ARM repeat"/>
    <property type="match status" value="1"/>
</dbReference>
<dbReference type="AlphaFoldDB" id="A0A3B0ZH94"/>
<dbReference type="PANTHER" id="PTHR34070">
    <property type="entry name" value="ARMADILLO-TYPE FOLD"/>
    <property type="match status" value="1"/>
</dbReference>
<sequence length="234" mass="27856">MDYQEIISKLDELANTKIAKNSQRFFKTEKGEYGYGDKFLGIRVPVLRKIAKSCRALTTTEIKKLIKSEFHETRLLALLILVDQYSQANEDKKEIIYKLYLKHTKYINNWDLVDTSAHYIVGAWLIDKDRTILYELANSAKLWERRIAIMSTFFFIKNGEFTDTLNLSKVLIDDTEDLIHKAVGWMLREIGNRDQKEEEKYLKQHYKQMPRTMLRYSIEKFSKEHRQKYLKGRV</sequence>
<dbReference type="InterPro" id="IPR016024">
    <property type="entry name" value="ARM-type_fold"/>
</dbReference>
<accession>A0A3B0ZH94</accession>
<evidence type="ECO:0000313" key="1">
    <source>
        <dbReference type="EMBL" id="VAW88450.1"/>
    </source>
</evidence>
<protein>
    <submittedName>
        <fullName evidence="1">Probable DNA alkylation repair enzyme</fullName>
    </submittedName>
</protein>
<dbReference type="InterPro" id="IPR014825">
    <property type="entry name" value="DNA_alkylation"/>
</dbReference>